<dbReference type="EMBL" id="JAVRRJ010000001">
    <property type="protein sequence ID" value="KAK5091753.1"/>
    <property type="molecule type" value="Genomic_DNA"/>
</dbReference>
<dbReference type="SUPFAM" id="SSF52540">
    <property type="entry name" value="P-loop containing nucleoside triphosphate hydrolases"/>
    <property type="match status" value="1"/>
</dbReference>
<dbReference type="InterPro" id="IPR011990">
    <property type="entry name" value="TPR-like_helical_dom_sf"/>
</dbReference>
<dbReference type="PANTHER" id="PTHR46082:SF6">
    <property type="entry name" value="AAA+ ATPASE DOMAIN-CONTAINING PROTEIN-RELATED"/>
    <property type="match status" value="1"/>
</dbReference>
<protein>
    <submittedName>
        <fullName evidence="1">Uncharacterized protein</fullName>
    </submittedName>
</protein>
<dbReference type="Pfam" id="PF13424">
    <property type="entry name" value="TPR_12"/>
    <property type="match status" value="1"/>
</dbReference>
<dbReference type="CDD" id="cd00065">
    <property type="entry name" value="FYVE_like_SF"/>
    <property type="match status" value="1"/>
</dbReference>
<sequence>MSSSHGHTYHNVTACGRSSLVLGNVYNIEHTEPLKINPLGLCFGSAPIIKPDDFVGRIAEIEAIDNILQSDDACPEPKRVVLGGIGGVGKTQLAIAYARRHKQTYASVIWLNATSKPTLSASIRSISSAIVAAEDLEKLNDEQVLARFRGWLSHPENTTWLLIFDNYDDPDLYDARSGRKNVKEDSGAQRLAIRLGGLPLALASAAAYLRNRNITFQQYLDAYEQRWQIDPGRDVKLPEYKDRTLYTTWNLTYIRLEAEDAEAAQMLKLLAYFDDQEVWYKLLHAGLSDDSPRWLQKCLHDEISFASVMGSLVDYCLVEVQQATESYTLHNCVHDWTLGELNQAIDSQLYFHVFDSVAAYYDSIDIQSHTIRLAHPRFLACHQLDDFLPERAENVLTNTEWLRYCRHPEAEQMCLRILASFEKALGPEHISTTGAVYQLASVYGSAGKFDKAEYTYLRALEGYQKEYGTDNKLTLRTLYTLAQMYRDLDKLDEAEDTYIRALRGWKNACGTDNHFIDTIIVALGSLYRGQGRLCDAETMYEDALSTFQTVFPLHKRKYISVQLVKILEENVRLAESKQSRAVASRLARLIQLVDEWMGEEEKGQVLPKWLIRGLAKALISVKDDMNAQIAILKTAGIAGCVKIGTPLYFTGVGCDGCRCNVTLATGRHICRSCKGIDLCNSCMSAYTTKTITIRNCSEHEFFDAGSKVSEMLKSPEFASGIDMDAWMAKLK</sequence>
<keyword evidence="2" id="KW-1185">Reference proteome</keyword>
<dbReference type="Gene3D" id="3.40.50.300">
    <property type="entry name" value="P-loop containing nucleotide triphosphate hydrolases"/>
    <property type="match status" value="1"/>
</dbReference>
<evidence type="ECO:0000313" key="2">
    <source>
        <dbReference type="Proteomes" id="UP001309876"/>
    </source>
</evidence>
<name>A0AAN7T752_9EURO</name>
<dbReference type="InterPro" id="IPR053137">
    <property type="entry name" value="NLR-like"/>
</dbReference>
<reference evidence="1 2" key="1">
    <citation type="submission" date="2023-08" db="EMBL/GenBank/DDBJ databases">
        <title>Black Yeasts Isolated from many extreme environments.</title>
        <authorList>
            <person name="Coleine C."/>
            <person name="Stajich J.E."/>
            <person name="Selbmann L."/>
        </authorList>
    </citation>
    <scope>NUCLEOTIDE SEQUENCE [LARGE SCALE GENOMIC DNA]</scope>
    <source>
        <strain evidence="1 2">CCFEE 5910</strain>
    </source>
</reference>
<dbReference type="Proteomes" id="UP001309876">
    <property type="component" value="Unassembled WGS sequence"/>
</dbReference>
<comment type="caution">
    <text evidence="1">The sequence shown here is derived from an EMBL/GenBank/DDBJ whole genome shotgun (WGS) entry which is preliminary data.</text>
</comment>
<dbReference type="AlphaFoldDB" id="A0AAN7T752"/>
<accession>A0AAN7T752</accession>
<dbReference type="InterPro" id="IPR027417">
    <property type="entry name" value="P-loop_NTPase"/>
</dbReference>
<proteinExistence type="predicted"/>
<organism evidence="1 2">
    <name type="scientific">Lithohypha guttulata</name>
    <dbReference type="NCBI Taxonomy" id="1690604"/>
    <lineage>
        <taxon>Eukaryota</taxon>
        <taxon>Fungi</taxon>
        <taxon>Dikarya</taxon>
        <taxon>Ascomycota</taxon>
        <taxon>Pezizomycotina</taxon>
        <taxon>Eurotiomycetes</taxon>
        <taxon>Chaetothyriomycetidae</taxon>
        <taxon>Chaetothyriales</taxon>
        <taxon>Trichomeriaceae</taxon>
        <taxon>Lithohypha</taxon>
    </lineage>
</organism>
<dbReference type="Gene3D" id="1.25.40.10">
    <property type="entry name" value="Tetratricopeptide repeat domain"/>
    <property type="match status" value="1"/>
</dbReference>
<dbReference type="SUPFAM" id="SSF48452">
    <property type="entry name" value="TPR-like"/>
    <property type="match status" value="1"/>
</dbReference>
<evidence type="ECO:0000313" key="1">
    <source>
        <dbReference type="EMBL" id="KAK5091753.1"/>
    </source>
</evidence>
<gene>
    <name evidence="1" type="ORF">LTR05_001938</name>
</gene>
<dbReference type="PANTHER" id="PTHR46082">
    <property type="entry name" value="ATP/GTP-BINDING PROTEIN-RELATED"/>
    <property type="match status" value="1"/>
</dbReference>